<reference evidence="1 2" key="1">
    <citation type="journal article" date="2022" name="Genome Biol. Evol.">
        <title>The Spruce Budworm Genome: Reconstructing the Evolutionary History of Antifreeze Proteins.</title>
        <authorList>
            <person name="Beliveau C."/>
            <person name="Gagne P."/>
            <person name="Picq S."/>
            <person name="Vernygora O."/>
            <person name="Keeling C.I."/>
            <person name="Pinkney K."/>
            <person name="Doucet D."/>
            <person name="Wen F."/>
            <person name="Johnston J.S."/>
            <person name="Maaroufi H."/>
            <person name="Boyle B."/>
            <person name="Laroche J."/>
            <person name="Dewar K."/>
            <person name="Juretic N."/>
            <person name="Blackburn G."/>
            <person name="Nisole A."/>
            <person name="Brunet B."/>
            <person name="Brandao M."/>
            <person name="Lumley L."/>
            <person name="Duan J."/>
            <person name="Quan G."/>
            <person name="Lucarotti C.J."/>
            <person name="Roe A.D."/>
            <person name="Sperling F.A.H."/>
            <person name="Levesque R.C."/>
            <person name="Cusson M."/>
        </authorList>
    </citation>
    <scope>NUCLEOTIDE SEQUENCE [LARGE SCALE GENOMIC DNA]</scope>
    <source>
        <strain evidence="1">Glfc:IPQL:Cfum</strain>
    </source>
</reference>
<accession>A0ACC0J9U3</accession>
<keyword evidence="2" id="KW-1185">Reference proteome</keyword>
<proteinExistence type="predicted"/>
<dbReference type="EMBL" id="CM046113">
    <property type="protein sequence ID" value="KAI8420879.1"/>
    <property type="molecule type" value="Genomic_DNA"/>
</dbReference>
<evidence type="ECO:0000313" key="2">
    <source>
        <dbReference type="Proteomes" id="UP001064048"/>
    </source>
</evidence>
<organism evidence="1 2">
    <name type="scientific">Choristoneura fumiferana</name>
    <name type="common">Spruce budworm moth</name>
    <name type="synonym">Archips fumiferana</name>
    <dbReference type="NCBI Taxonomy" id="7141"/>
    <lineage>
        <taxon>Eukaryota</taxon>
        <taxon>Metazoa</taxon>
        <taxon>Ecdysozoa</taxon>
        <taxon>Arthropoda</taxon>
        <taxon>Hexapoda</taxon>
        <taxon>Insecta</taxon>
        <taxon>Pterygota</taxon>
        <taxon>Neoptera</taxon>
        <taxon>Endopterygota</taxon>
        <taxon>Lepidoptera</taxon>
        <taxon>Glossata</taxon>
        <taxon>Ditrysia</taxon>
        <taxon>Tortricoidea</taxon>
        <taxon>Tortricidae</taxon>
        <taxon>Tortricinae</taxon>
        <taxon>Choristoneura</taxon>
    </lineage>
</organism>
<protein>
    <submittedName>
        <fullName evidence="1">Uncharacterized protein</fullName>
    </submittedName>
</protein>
<name>A0ACC0J9U3_CHOFU</name>
<evidence type="ECO:0000313" key="1">
    <source>
        <dbReference type="EMBL" id="KAI8420879.1"/>
    </source>
</evidence>
<gene>
    <name evidence="1" type="ORF">MSG28_008065</name>
</gene>
<sequence length="801" mass="85943">MDTNNVIRAPTDNRPLSAGVVAAESPGPGQLPPRPPLNRADSRSAFPPVGQRPAAPLQAQPRPQFQPGGPVSGQPQFAPRPGPPLARGPAPPGPPQQVRAQPPPQRPSGPQSFAPQQGARPLQSPIAGQPPVRGFPPNNLQFGPRPGPQIAGAVTPDSARPPPQVAQLLNNGVARNGPPQNPASGQLSRQSSQGSIKGLETSNSYQNKTANLDNQGVTINQNVSKPENGAEMLGPKSRSYSIAAAPGAPSPLKMEDDRRKSVSSIGGRVEDYASRSPGLGLIQEGKIDSKENVRSTIDSVKSGITNDVERDMINRPESRISGSKMTDSFIGTLPTPVQKKRMDDDDDVVLQNSTIPAKVFSENSANQIKTDTFDRSPSLTRSDDSPELKQKPAPGLVAVNKSQSVTPEPQRPKTPKTEMKQEIKSEQIKESKTPPPSKIVPKSPVLESKPPVGMQKPTDLNTSSAADSIKSTPRRVASAPKSKPKDGDNDSGVDESTQGNDLNGSPGSPNKKTPSKLPTKEKSSSSLKPSLSRSSSKSATVKTPENPLPNEKKKVPMNKIQVGNAPSPNLKTVKSKIGSLDNATYKPGGGKITTTKLEWNAKSKIGSLQNASYKPGGGDKKIETVKLDFKDKAKPKVASTVNITHKPGGGAVKIDNQKLEFKAQSKVGSMDNVKHKPGGGDIKIFDDKEYAKQMSGQSPLPGSYSHSAQEDHYYMSVHEWSEEPRPLTRCRSARTPRTPRAVSPRKYTEDFYDDRVERNNERNIERSRRASMARPATARAPLRSACARPTTLTQRPAFTIY</sequence>
<dbReference type="Proteomes" id="UP001064048">
    <property type="component" value="Chromosome 13"/>
</dbReference>
<comment type="caution">
    <text evidence="1">The sequence shown here is derived from an EMBL/GenBank/DDBJ whole genome shotgun (WGS) entry which is preliminary data.</text>
</comment>